<accession>A0A4R3MB41</accession>
<evidence type="ECO:0000313" key="2">
    <source>
        <dbReference type="Proteomes" id="UP000295525"/>
    </source>
</evidence>
<dbReference type="RefSeq" id="WP_132580206.1">
    <property type="nucleotide sequence ID" value="NZ_SMAJ01000003.1"/>
</dbReference>
<name>A0A4R3MB41_9BURK</name>
<sequence>MKDSFSDLKIELIEDGIGDGLIVLEQDSSDNIGSITIHPVHLRYMAEKFGLVQTSDPQAQKTIATLTRRLCLLRDRIDHLADWLATYSDSRHADLTYEQTYAWATAEMADEFCEDFPEQGTEASGKPSPAAIAGQRQLAINADAK</sequence>
<gene>
    <name evidence="1" type="ORF">EDC26_10397</name>
</gene>
<dbReference type="Proteomes" id="UP000295525">
    <property type="component" value="Unassembled WGS sequence"/>
</dbReference>
<dbReference type="EMBL" id="SMAJ01000003">
    <property type="protein sequence ID" value="TCT09479.1"/>
    <property type="molecule type" value="Genomic_DNA"/>
</dbReference>
<organism evidence="1 2">
    <name type="scientific">Paralcaligenes ureilyticus</name>
    <dbReference type="NCBI Taxonomy" id="627131"/>
    <lineage>
        <taxon>Bacteria</taxon>
        <taxon>Pseudomonadati</taxon>
        <taxon>Pseudomonadota</taxon>
        <taxon>Betaproteobacteria</taxon>
        <taxon>Burkholderiales</taxon>
        <taxon>Alcaligenaceae</taxon>
        <taxon>Paralcaligenes</taxon>
    </lineage>
</organism>
<comment type="caution">
    <text evidence="1">The sequence shown here is derived from an EMBL/GenBank/DDBJ whole genome shotgun (WGS) entry which is preliminary data.</text>
</comment>
<keyword evidence="2" id="KW-1185">Reference proteome</keyword>
<reference evidence="1 2" key="1">
    <citation type="submission" date="2019-03" db="EMBL/GenBank/DDBJ databases">
        <title>Genomic Encyclopedia of Type Strains, Phase IV (KMG-IV): sequencing the most valuable type-strain genomes for metagenomic binning, comparative biology and taxonomic classification.</title>
        <authorList>
            <person name="Goeker M."/>
        </authorList>
    </citation>
    <scope>NUCLEOTIDE SEQUENCE [LARGE SCALE GENOMIC DNA]</scope>
    <source>
        <strain evidence="1 2">DSM 24591</strain>
    </source>
</reference>
<protein>
    <submittedName>
        <fullName evidence="1">Uncharacterized protein</fullName>
    </submittedName>
</protein>
<dbReference type="AlphaFoldDB" id="A0A4R3MB41"/>
<evidence type="ECO:0000313" key="1">
    <source>
        <dbReference type="EMBL" id="TCT09479.1"/>
    </source>
</evidence>
<proteinExistence type="predicted"/>
<dbReference type="OrthoDB" id="8811924at2"/>